<proteinExistence type="predicted"/>
<accession>K8ENE1</accession>
<sequence>MKEKLREIELTRASISLLQLNLSKNIACSPAHTHNIFSEKFHEMRQKATEFKEHMGGKNITVLVGRSGAGKTHIVNKILNMSKPSDEEYQILNEYGNGKHESLEVYSIPDPENFFSEFTTNIFLRYSKLEMKHAILRKYFMASSEITSQLDGSFFLLPETELSTAAKVPSRIVYGSELRVTLVFDQAQTIQSLLDLLKDSIKNSRMEVENGTYFPTSFCSDRKTHSPDKSSMTGVLLRKALSILGLNANTNIKEIDFENVCVPKDLINFLGTCISFIPRNYSTFEEQVKQIKSFIFHNTCCDNKFSHIIRYIVIQYPSNLFINGLELIDTPSFTSKSTFESKKMHNDATGSASTVIHVCDERKIDDGFRTLLLQYLMAENFHHEKKRFFIVNNLREPKSSKFEENLILLRLRELTSLDYFTANNAKLYDEFCKNCSVLVYSKSQNIHESSLRELIDILCTDSSYPFHDNAQDYHRVRTLLIKTMTDCRFLLRGLFHFSCCHEHFLGKLVYDMILFSRVIKSKMYHCAFDELFLSERVSYAYEKLPALNSNTFLCLDACIEFGLVFGAKPTKIAQIFFEISRSKERIVKYYFLAICMGGLKEYTQNSIQKTFESFLKIFLDEVLPFVPQEVLSVHETNDTALRKRLLQNYVNCLRRKIMKEISFLFFEIWQEQFECSLHESLKQLKNDDGAHRCEPLQLLYTNDHLNEKVRSATLKYCCNNLQHNFPKIIEKCILLCSEFTKTTIQNLDQELSQFVLDTLIINLEYLPMVELFLKTTPVHFGDLEKIAGRTYSEICHKSWTRNEYETFFIELPKLIDSNFEESVIEQIFNCIWSVRSIEVDDKNSMMSLKNRIIRSCNLFGADARVFSWISSVLNFCKIPRCSSPVKNSNTSKSSDFSLAFSSRRRAILNGLSFIASKINDDVFFNEWGSDILVTLYFFMEISCDDDIVGICESNLNIGVEKWQILSSCLQFGAGPEDIKYLLEGIFVLYKLSRNHAKLRKQIYAKINRLHSSTLLSINKQNNKTNTLHKTKDKELNDDMVWSFFFRENGVHIENGSEVDLDIRCHTKNASLSFSKSENNIFREHSYFVTHKIFTKSEWCQYSLIPEEWLIEISFMKFNLPNFIRVRDVEITGEFVQALKGVGISELDEDIQQATKFLISTQHFDGNITQPSVLWALY</sequence>
<dbReference type="Gene3D" id="3.40.50.300">
    <property type="entry name" value="P-loop containing nucleotide triphosphate hydrolases"/>
    <property type="match status" value="1"/>
</dbReference>
<reference evidence="1 2" key="1">
    <citation type="submission" date="2011-10" db="EMBL/GenBank/DDBJ databases">
        <authorList>
            <person name="Genoscope - CEA"/>
        </authorList>
    </citation>
    <scope>NUCLEOTIDE SEQUENCE [LARGE SCALE GENOMIC DNA]</scope>
    <source>
        <strain evidence="1 2">RCC 1105</strain>
    </source>
</reference>
<name>K8ENE1_9CHLO</name>
<dbReference type="OrthoDB" id="21513at2759"/>
<dbReference type="SUPFAM" id="SSF52540">
    <property type="entry name" value="P-loop containing nucleoside triphosphate hydrolases"/>
    <property type="match status" value="2"/>
</dbReference>
<dbReference type="InterPro" id="IPR027417">
    <property type="entry name" value="P-loop_NTPase"/>
</dbReference>
<protein>
    <submittedName>
        <fullName evidence="1">Uncharacterized protein</fullName>
    </submittedName>
</protein>
<organism evidence="1 2">
    <name type="scientific">Bathycoccus prasinos</name>
    <dbReference type="NCBI Taxonomy" id="41875"/>
    <lineage>
        <taxon>Eukaryota</taxon>
        <taxon>Viridiplantae</taxon>
        <taxon>Chlorophyta</taxon>
        <taxon>Mamiellophyceae</taxon>
        <taxon>Mamiellales</taxon>
        <taxon>Bathycoccaceae</taxon>
        <taxon>Bathycoccus</taxon>
    </lineage>
</organism>
<dbReference type="GeneID" id="19011862"/>
<dbReference type="Proteomes" id="UP000198341">
    <property type="component" value="Chromosome 14"/>
</dbReference>
<gene>
    <name evidence="1" type="ordered locus">Bathy14g02840</name>
</gene>
<evidence type="ECO:0000313" key="2">
    <source>
        <dbReference type="Proteomes" id="UP000198341"/>
    </source>
</evidence>
<keyword evidence="2" id="KW-1185">Reference proteome</keyword>
<evidence type="ECO:0000313" key="1">
    <source>
        <dbReference type="EMBL" id="CCO19576.1"/>
    </source>
</evidence>
<dbReference type="AlphaFoldDB" id="K8ENE1"/>
<dbReference type="EMBL" id="FO082265">
    <property type="protein sequence ID" value="CCO19576.1"/>
    <property type="molecule type" value="Genomic_DNA"/>
</dbReference>
<dbReference type="KEGG" id="bpg:Bathy14g02840"/>
<dbReference type="RefSeq" id="XP_007509119.1">
    <property type="nucleotide sequence ID" value="XM_007509057.1"/>
</dbReference>